<dbReference type="InterPro" id="IPR013766">
    <property type="entry name" value="Thioredoxin_domain"/>
</dbReference>
<proteinExistence type="predicted"/>
<organism evidence="3 4">
    <name type="scientific">Pseudohongiella spirulinae</name>
    <dbReference type="NCBI Taxonomy" id="1249552"/>
    <lineage>
        <taxon>Bacteria</taxon>
        <taxon>Pseudomonadati</taxon>
        <taxon>Pseudomonadota</taxon>
        <taxon>Gammaproteobacteria</taxon>
        <taxon>Pseudomonadales</taxon>
        <taxon>Pseudohongiellaceae</taxon>
        <taxon>Pseudohongiella</taxon>
    </lineage>
</organism>
<name>A0A0S2KFA5_9GAMM</name>
<dbReference type="KEGG" id="pspi:PS2015_2150"/>
<reference evidence="3 4" key="1">
    <citation type="submission" date="2015-11" db="EMBL/GenBank/DDBJ databases">
        <authorList>
            <person name="Zhang Y."/>
            <person name="Guo Z."/>
        </authorList>
    </citation>
    <scope>NUCLEOTIDE SEQUENCE [LARGE SCALE GENOMIC DNA]</scope>
    <source>
        <strain evidence="3 4">KCTC 32221</strain>
    </source>
</reference>
<evidence type="ECO:0000313" key="4">
    <source>
        <dbReference type="Proteomes" id="UP000065641"/>
    </source>
</evidence>
<dbReference type="PATRIC" id="fig|1249552.3.peg.2163"/>
<evidence type="ECO:0000313" key="3">
    <source>
        <dbReference type="EMBL" id="ALO46787.1"/>
    </source>
</evidence>
<feature type="chain" id="PRO_5006601536" evidence="1">
    <location>
        <begin position="25"/>
        <end position="175"/>
    </location>
</feature>
<dbReference type="Gene3D" id="3.40.30.10">
    <property type="entry name" value="Glutaredoxin"/>
    <property type="match status" value="1"/>
</dbReference>
<dbReference type="GO" id="GO:0016491">
    <property type="term" value="F:oxidoreductase activity"/>
    <property type="evidence" value="ECO:0007669"/>
    <property type="project" value="InterPro"/>
</dbReference>
<dbReference type="PANTHER" id="PTHR42852">
    <property type="entry name" value="THIOL:DISULFIDE INTERCHANGE PROTEIN DSBE"/>
    <property type="match status" value="1"/>
</dbReference>
<accession>A0A0S2KFA5</accession>
<dbReference type="SUPFAM" id="SSF52833">
    <property type="entry name" value="Thioredoxin-like"/>
    <property type="match status" value="1"/>
</dbReference>
<keyword evidence="1" id="KW-0732">Signal</keyword>
<protein>
    <submittedName>
        <fullName evidence="3">Redoxin domain protein</fullName>
    </submittedName>
</protein>
<dbReference type="Proteomes" id="UP000065641">
    <property type="component" value="Chromosome"/>
</dbReference>
<feature type="domain" description="Thioredoxin" evidence="2">
    <location>
        <begin position="28"/>
        <end position="172"/>
    </location>
</feature>
<dbReference type="InterPro" id="IPR050553">
    <property type="entry name" value="Thioredoxin_ResA/DsbE_sf"/>
</dbReference>
<dbReference type="PROSITE" id="PS51352">
    <property type="entry name" value="THIOREDOXIN_2"/>
    <property type="match status" value="1"/>
</dbReference>
<dbReference type="InterPro" id="IPR036249">
    <property type="entry name" value="Thioredoxin-like_sf"/>
</dbReference>
<gene>
    <name evidence="3" type="ORF">PS2015_2150</name>
</gene>
<sequence length="175" mass="19382" precursor="true">MKNTTALLQRIMVFCLLAVPASLAASTVPQGEPAPDFQLPGVRSSDAAITLSELRGKVVYVDFWASWCLPCLRSLPQINTLYEQYREQGFEVVAITIDDPIEDAHEFLEDLEVPLAYHVVADQTAEVMDLYGVAGMPTSFLIDREGIVRKVHLGFREGDTDLLEEALRAILAESD</sequence>
<dbReference type="RefSeq" id="WP_058022246.1">
    <property type="nucleotide sequence ID" value="NZ_CP013189.1"/>
</dbReference>
<dbReference type="CDD" id="cd02966">
    <property type="entry name" value="TlpA_like_family"/>
    <property type="match status" value="1"/>
</dbReference>
<dbReference type="Pfam" id="PF08534">
    <property type="entry name" value="Redoxin"/>
    <property type="match status" value="1"/>
</dbReference>
<dbReference type="STRING" id="1249552.PS2015_2150"/>
<evidence type="ECO:0000259" key="2">
    <source>
        <dbReference type="PROSITE" id="PS51352"/>
    </source>
</evidence>
<dbReference type="EMBL" id="CP013189">
    <property type="protein sequence ID" value="ALO46787.1"/>
    <property type="molecule type" value="Genomic_DNA"/>
</dbReference>
<feature type="signal peptide" evidence="1">
    <location>
        <begin position="1"/>
        <end position="24"/>
    </location>
</feature>
<evidence type="ECO:0000256" key="1">
    <source>
        <dbReference type="SAM" id="SignalP"/>
    </source>
</evidence>
<dbReference type="InterPro" id="IPR013740">
    <property type="entry name" value="Redoxin"/>
</dbReference>
<dbReference type="PANTHER" id="PTHR42852:SF13">
    <property type="entry name" value="PROTEIN DIPZ"/>
    <property type="match status" value="1"/>
</dbReference>
<keyword evidence="4" id="KW-1185">Reference proteome</keyword>
<dbReference type="AlphaFoldDB" id="A0A0S2KFA5"/>